<dbReference type="CDD" id="cd00009">
    <property type="entry name" value="AAA"/>
    <property type="match status" value="1"/>
</dbReference>
<dbReference type="AlphaFoldDB" id="A0A6N8CRI8"/>
<protein>
    <submittedName>
        <fullName evidence="2">Primosomal protein DnaI</fullName>
    </submittedName>
</protein>
<organism evidence="2 3">
    <name type="scientific">Terrilactibacillus tamarindi</name>
    <dbReference type="NCBI Taxonomy" id="2599694"/>
    <lineage>
        <taxon>Bacteria</taxon>
        <taxon>Bacillati</taxon>
        <taxon>Bacillota</taxon>
        <taxon>Bacilli</taxon>
        <taxon>Bacillales</taxon>
        <taxon>Bacillaceae</taxon>
        <taxon>Terrilactibacillus</taxon>
    </lineage>
</organism>
<dbReference type="SUPFAM" id="SSF52540">
    <property type="entry name" value="P-loop containing nucleoside triphosphate hydrolases"/>
    <property type="match status" value="1"/>
</dbReference>
<accession>A0A6N8CRI8</accession>
<dbReference type="OrthoDB" id="61127at2"/>
<comment type="caution">
    <text evidence="2">The sequence shown here is derived from an EMBL/GenBank/DDBJ whole genome shotgun (WGS) entry which is preliminary data.</text>
</comment>
<dbReference type="Gene3D" id="3.40.50.300">
    <property type="entry name" value="P-loop containing nucleotide triphosphate hydrolases"/>
    <property type="match status" value="1"/>
</dbReference>
<dbReference type="Pfam" id="PF01695">
    <property type="entry name" value="IstB_IS21"/>
    <property type="match status" value="1"/>
</dbReference>
<dbReference type="InterPro" id="IPR003593">
    <property type="entry name" value="AAA+_ATPase"/>
</dbReference>
<keyword evidence="3" id="KW-1185">Reference proteome</keyword>
<dbReference type="Proteomes" id="UP000440978">
    <property type="component" value="Unassembled WGS sequence"/>
</dbReference>
<dbReference type="InterPro" id="IPR002611">
    <property type="entry name" value="IstB_ATP-bd"/>
</dbReference>
<dbReference type="PANTHER" id="PTHR30050">
    <property type="entry name" value="CHROMOSOMAL REPLICATION INITIATOR PROTEIN DNAA"/>
    <property type="match status" value="1"/>
</dbReference>
<dbReference type="GO" id="GO:0005524">
    <property type="term" value="F:ATP binding"/>
    <property type="evidence" value="ECO:0007669"/>
    <property type="project" value="InterPro"/>
</dbReference>
<dbReference type="RefSeq" id="WP_155217949.1">
    <property type="nucleotide sequence ID" value="NZ_WNHB01000008.1"/>
</dbReference>
<evidence type="ECO:0000259" key="1">
    <source>
        <dbReference type="SMART" id="SM00382"/>
    </source>
</evidence>
<dbReference type="InterPro" id="IPR027417">
    <property type="entry name" value="P-loop_NTPase"/>
</dbReference>
<dbReference type="Pfam" id="PF07319">
    <property type="entry name" value="DnaI_N"/>
    <property type="match status" value="1"/>
</dbReference>
<evidence type="ECO:0000313" key="2">
    <source>
        <dbReference type="EMBL" id="MTT31683.1"/>
    </source>
</evidence>
<dbReference type="NCBIfam" id="NF006505">
    <property type="entry name" value="PRK08939.1"/>
    <property type="match status" value="1"/>
</dbReference>
<proteinExistence type="predicted"/>
<evidence type="ECO:0000313" key="3">
    <source>
        <dbReference type="Proteomes" id="UP000440978"/>
    </source>
</evidence>
<dbReference type="GO" id="GO:0006260">
    <property type="term" value="P:DNA replication"/>
    <property type="evidence" value="ECO:0007669"/>
    <property type="project" value="TreeGrafter"/>
</dbReference>
<dbReference type="EMBL" id="WNHB01000008">
    <property type="protein sequence ID" value="MTT31683.1"/>
    <property type="molecule type" value="Genomic_DNA"/>
</dbReference>
<gene>
    <name evidence="2" type="primary">dnaI</name>
    <name evidence="2" type="ORF">GMB86_06610</name>
</gene>
<name>A0A6N8CRI8_9BACI</name>
<feature type="domain" description="AAA+ ATPase" evidence="1">
    <location>
        <begin position="161"/>
        <end position="302"/>
    </location>
</feature>
<dbReference type="InterPro" id="IPR009928">
    <property type="entry name" value="DnaI_N"/>
</dbReference>
<dbReference type="SMART" id="SM00382">
    <property type="entry name" value="AAA"/>
    <property type="match status" value="1"/>
</dbReference>
<reference evidence="2 3" key="1">
    <citation type="submission" date="2019-11" db="EMBL/GenBank/DDBJ databases">
        <title>Terrilactibacillus tamarindus sp. nov. BCM23-1 isolated from bark of Tamarindus indica.</title>
        <authorList>
            <person name="Kingkaew E."/>
            <person name="Tanasupawat S."/>
        </authorList>
    </citation>
    <scope>NUCLEOTIDE SEQUENCE [LARGE SCALE GENOMIC DNA]</scope>
    <source>
        <strain evidence="2 3">BCM23-1</strain>
    </source>
</reference>
<sequence>MESIKDVIRKISGGKSPLEQSEKMLKELLEDKDVLEFLKRKEGQGITRSDLLKNVPKLYQFVNERHHCRECPGLKNCPNMMQGFRPDLVNDKESLNLTFSPCPLKEAEDMKQKQKGLIKSFYVPKEILTADFQSFIPDIKRKDSILAAGEFIKGYLDSPTDVKGLYLYGEFGVGKTYLAGAIVNELAKRKGISSMLVYTPDFFREMRQSIQDGTVDEKLETVKKVPVLVLDDIGAETMTPWIRDDILGSILQYRMMESLPTIYTSNKDFDDLEAHLSYSDKSGEETLKAKRIMERIRYYTTFVQMEGDNRRGS</sequence>
<dbReference type="PANTHER" id="PTHR30050:SF8">
    <property type="entry name" value="PRIMOSOMAL PROTEIN DNAI"/>
    <property type="match status" value="1"/>
</dbReference>